<keyword evidence="2" id="KW-1185">Reference proteome</keyword>
<organism evidence="1 2">
    <name type="scientific">Actinomadura gamaensis</name>
    <dbReference type="NCBI Taxonomy" id="1763541"/>
    <lineage>
        <taxon>Bacteria</taxon>
        <taxon>Bacillati</taxon>
        <taxon>Actinomycetota</taxon>
        <taxon>Actinomycetes</taxon>
        <taxon>Streptosporangiales</taxon>
        <taxon>Thermomonosporaceae</taxon>
        <taxon>Actinomadura</taxon>
    </lineage>
</organism>
<dbReference type="EMBL" id="JBHSIT010000001">
    <property type="protein sequence ID" value="MFC4906407.1"/>
    <property type="molecule type" value="Genomic_DNA"/>
</dbReference>
<reference evidence="2" key="1">
    <citation type="journal article" date="2019" name="Int. J. Syst. Evol. Microbiol.">
        <title>The Global Catalogue of Microorganisms (GCM) 10K type strain sequencing project: providing services to taxonomists for standard genome sequencing and annotation.</title>
        <authorList>
            <consortium name="The Broad Institute Genomics Platform"/>
            <consortium name="The Broad Institute Genome Sequencing Center for Infectious Disease"/>
            <person name="Wu L."/>
            <person name="Ma J."/>
        </authorList>
    </citation>
    <scope>NUCLEOTIDE SEQUENCE [LARGE SCALE GENOMIC DNA]</scope>
    <source>
        <strain evidence="2">KLKA75</strain>
    </source>
</reference>
<evidence type="ECO:0000313" key="1">
    <source>
        <dbReference type="EMBL" id="MFC4906407.1"/>
    </source>
</evidence>
<protein>
    <submittedName>
        <fullName evidence="1">Uncharacterized protein</fullName>
    </submittedName>
</protein>
<evidence type="ECO:0000313" key="2">
    <source>
        <dbReference type="Proteomes" id="UP001595872"/>
    </source>
</evidence>
<accession>A0ABV9TQR1</accession>
<proteinExistence type="predicted"/>
<name>A0ABV9TQR1_9ACTN</name>
<comment type="caution">
    <text evidence="1">The sequence shown here is derived from an EMBL/GenBank/DDBJ whole genome shotgun (WGS) entry which is preliminary data.</text>
</comment>
<dbReference type="Proteomes" id="UP001595872">
    <property type="component" value="Unassembled WGS sequence"/>
</dbReference>
<sequence>MALRFYGKGNPTDQCPAVFWDPAAEHLYFQGDTVTAVELPTETGMAGRRSPVEAVVSLPPRMAAIILEAARECVGTHDEIVADAVDRRSAAHWDAATERFYFRGNAVTAPAILSEVAAHSPMLPGESVVALPPHAAVIVMEVVREFLASHPDVVQRPVEEVPAVRSETGTARRLPAR</sequence>
<gene>
    <name evidence="1" type="ORF">ACFPCY_03670</name>
</gene>
<dbReference type="RefSeq" id="WP_378252594.1">
    <property type="nucleotide sequence ID" value="NZ_JBHSIT010000001.1"/>
</dbReference>